<keyword evidence="7" id="KW-1015">Disulfide bond</keyword>
<evidence type="ECO:0000256" key="5">
    <source>
        <dbReference type="ARBA" id="ARBA00022989"/>
    </source>
</evidence>
<evidence type="ECO:0000256" key="3">
    <source>
        <dbReference type="ARBA" id="ARBA00022475"/>
    </source>
</evidence>
<keyword evidence="6 8" id="KW-0472">Membrane</keyword>
<comment type="similarity">
    <text evidence="2">Belongs to the TMEM8 family.</text>
</comment>
<feature type="transmembrane region" description="Helical" evidence="8">
    <location>
        <begin position="567"/>
        <end position="586"/>
    </location>
</feature>
<dbReference type="InterPro" id="IPR000742">
    <property type="entry name" value="EGF"/>
</dbReference>
<dbReference type="PROSITE" id="PS01186">
    <property type="entry name" value="EGF_2"/>
    <property type="match status" value="1"/>
</dbReference>
<comment type="caution">
    <text evidence="11">The sequence shown here is derived from an EMBL/GenBank/DDBJ whole genome shotgun (WGS) entry which is preliminary data.</text>
</comment>
<dbReference type="PROSITE" id="PS00022">
    <property type="entry name" value="EGF_1"/>
    <property type="match status" value="1"/>
</dbReference>
<proteinExistence type="inferred from homology"/>
<dbReference type="SUPFAM" id="SSF57196">
    <property type="entry name" value="EGF/Laminin"/>
    <property type="match status" value="1"/>
</dbReference>
<feature type="transmembrane region" description="Helical" evidence="8">
    <location>
        <begin position="693"/>
        <end position="713"/>
    </location>
</feature>
<dbReference type="EMBL" id="JNBR01000008">
    <property type="protein sequence ID" value="OQS01391.1"/>
    <property type="molecule type" value="Genomic_DNA"/>
</dbReference>
<evidence type="ECO:0000256" key="7">
    <source>
        <dbReference type="PROSITE-ProRule" id="PRU00076"/>
    </source>
</evidence>
<reference evidence="11 12" key="1">
    <citation type="journal article" date="2014" name="Genome Biol. Evol.">
        <title>The secreted proteins of Achlya hypogyna and Thraustotheca clavata identify the ancestral oomycete secretome and reveal gene acquisitions by horizontal gene transfer.</title>
        <authorList>
            <person name="Misner I."/>
            <person name="Blouin N."/>
            <person name="Leonard G."/>
            <person name="Richards T.A."/>
            <person name="Lane C.E."/>
        </authorList>
    </citation>
    <scope>NUCLEOTIDE SEQUENCE [LARGE SCALE GENOMIC DNA]</scope>
    <source>
        <strain evidence="11 12">ATCC 48635</strain>
    </source>
</reference>
<dbReference type="Proteomes" id="UP000243579">
    <property type="component" value="Unassembled WGS sequence"/>
</dbReference>
<feature type="signal peptide" evidence="9">
    <location>
        <begin position="1"/>
        <end position="16"/>
    </location>
</feature>
<dbReference type="Pfam" id="PF12036">
    <property type="entry name" value="DUF3522"/>
    <property type="match status" value="1"/>
</dbReference>
<evidence type="ECO:0000313" key="12">
    <source>
        <dbReference type="Proteomes" id="UP000243579"/>
    </source>
</evidence>
<sequence length="768" mass="83770">MRSLLLLAWAVAAASALQSKQWVEHFYGFVRGDGYQYFTFTVPPGVFKVEASVLLSLLQGRTPPVLFIKKDSFPSETNYDVRWNTSVNATYIRQSLPDLQAGTYFATMWGGNMLNSINTFGAGPSVNMWWYLDFIFSACLDADRLGGTCAVSKLPTSKSSQSGQVALKEGAYLNDCIDTIDTVRIYAFDLPQPAAGLSVSVSLQTHGDIVCALQIRMDVAGTIANWALYHDRANPLSDSAVPVRSGASDKVSTFTVDRPLLGSWLIHVKSKVSRGLCVDGLGSTISVSWATTACDDSDLLCRAEYKPMDMNRDKASGSGDSVLAATFTSDTPAFSTNSAPVGYVASIPTMYAGATFTVNLASNLTNGTVYIRANGFPSSTRFDYAFNIAAGSSFADPTLAAFNPQAPVPAAVATIATSTPELSFWSLGHISFPIVDAQWFMLVVPSSATGPFGAALYITSLACPQNYACSDRGSCLMKTTYQGLAYGECLCHYGYGGRQCESSVYSTSQRLQRSWLLLLSNAAIAPAVILSWRRKLYVEAVLFFGLGVISGLYHACDLQIFCLLPYTFLQAMDFAFTFNAIILSFIHLSGAYKQVKAGMQVFVLVSLIFMTTYNATSFRNWLAIGMVCALQFIGSWTYYITLASQRLQLSFPRTAKRFIIDSDNFAFRYLFLGFALFGGALGCFFTESGTEYWLLHSIWHLTAMSSAFTFMALRKNNRYRCVGTDGVDVLSSEFTASLRAKLAAVNQVNPYDVVHAPPSPTLKPLEVM</sequence>
<dbReference type="PANTHER" id="PTHR14319:SF3">
    <property type="entry name" value="TRANSMEMBRANE PROTEIN-LIKE PROTEIN"/>
    <property type="match status" value="1"/>
</dbReference>
<keyword evidence="4 8" id="KW-0812">Transmembrane</keyword>
<dbReference type="InterPro" id="IPR021910">
    <property type="entry name" value="NGX6/PGAP6/MYMK"/>
</dbReference>
<feature type="transmembrane region" description="Helical" evidence="8">
    <location>
        <begin position="665"/>
        <end position="687"/>
    </location>
</feature>
<dbReference type="PROSITE" id="PS50026">
    <property type="entry name" value="EGF_3"/>
    <property type="match status" value="1"/>
</dbReference>
<dbReference type="Gene3D" id="2.60.120.380">
    <property type="match status" value="1"/>
</dbReference>
<evidence type="ECO:0000256" key="2">
    <source>
        <dbReference type="ARBA" id="ARBA00005542"/>
    </source>
</evidence>
<evidence type="ECO:0000256" key="1">
    <source>
        <dbReference type="ARBA" id="ARBA00004651"/>
    </source>
</evidence>
<organism evidence="11 12">
    <name type="scientific">Achlya hypogyna</name>
    <name type="common">Oomycete</name>
    <name type="synonym">Protoachlya hypogyna</name>
    <dbReference type="NCBI Taxonomy" id="1202772"/>
    <lineage>
        <taxon>Eukaryota</taxon>
        <taxon>Sar</taxon>
        <taxon>Stramenopiles</taxon>
        <taxon>Oomycota</taxon>
        <taxon>Saprolegniomycetes</taxon>
        <taxon>Saprolegniales</taxon>
        <taxon>Achlyaceae</taxon>
        <taxon>Achlya</taxon>
    </lineage>
</organism>
<dbReference type="AlphaFoldDB" id="A0A1V9ZTV1"/>
<comment type="subcellular location">
    <subcellularLocation>
        <location evidence="1">Cell membrane</location>
        <topology evidence="1">Multi-pass membrane protein</topology>
    </subcellularLocation>
</comment>
<keyword evidence="5 8" id="KW-1133">Transmembrane helix</keyword>
<evidence type="ECO:0000259" key="10">
    <source>
        <dbReference type="PROSITE" id="PS50026"/>
    </source>
</evidence>
<evidence type="ECO:0000256" key="9">
    <source>
        <dbReference type="SAM" id="SignalP"/>
    </source>
</evidence>
<accession>A0A1V9ZTV1</accession>
<evidence type="ECO:0000256" key="4">
    <source>
        <dbReference type="ARBA" id="ARBA00022692"/>
    </source>
</evidence>
<dbReference type="PANTHER" id="PTHR14319">
    <property type="entry name" value="FIVE-SPAN TRANSMEMBRANE PROTEIN M83"/>
    <property type="match status" value="1"/>
</dbReference>
<name>A0A1V9ZTV1_ACHHY</name>
<keyword evidence="12" id="KW-1185">Reference proteome</keyword>
<feature type="chain" id="PRO_5011986247" description="EGF-like domain-containing protein" evidence="9">
    <location>
        <begin position="17"/>
        <end position="768"/>
    </location>
</feature>
<evidence type="ECO:0000313" key="11">
    <source>
        <dbReference type="EMBL" id="OQS01391.1"/>
    </source>
</evidence>
<feature type="domain" description="EGF-like" evidence="10">
    <location>
        <begin position="459"/>
        <end position="501"/>
    </location>
</feature>
<keyword evidence="9" id="KW-0732">Signal</keyword>
<feature type="transmembrane region" description="Helical" evidence="8">
    <location>
        <begin position="537"/>
        <end position="555"/>
    </location>
</feature>
<comment type="caution">
    <text evidence="7">Lacks conserved residue(s) required for the propagation of feature annotation.</text>
</comment>
<feature type="transmembrane region" description="Helical" evidence="8">
    <location>
        <begin position="598"/>
        <end position="615"/>
    </location>
</feature>
<dbReference type="OrthoDB" id="69646at2759"/>
<keyword evidence="7" id="KW-0245">EGF-like domain</keyword>
<evidence type="ECO:0000256" key="8">
    <source>
        <dbReference type="SAM" id="Phobius"/>
    </source>
</evidence>
<evidence type="ECO:0000256" key="6">
    <source>
        <dbReference type="ARBA" id="ARBA00023136"/>
    </source>
</evidence>
<dbReference type="GO" id="GO:0005886">
    <property type="term" value="C:plasma membrane"/>
    <property type="evidence" value="ECO:0007669"/>
    <property type="project" value="UniProtKB-SubCell"/>
</dbReference>
<feature type="disulfide bond" evidence="7">
    <location>
        <begin position="491"/>
        <end position="500"/>
    </location>
</feature>
<feature type="transmembrane region" description="Helical" evidence="8">
    <location>
        <begin position="515"/>
        <end position="532"/>
    </location>
</feature>
<keyword evidence="3" id="KW-1003">Cell membrane</keyword>
<protein>
    <recommendedName>
        <fullName evidence="10">EGF-like domain-containing protein</fullName>
    </recommendedName>
</protein>
<gene>
    <name evidence="11" type="ORF">ACHHYP_01074</name>
</gene>
<feature type="transmembrane region" description="Helical" evidence="8">
    <location>
        <begin position="621"/>
        <end position="644"/>
    </location>
</feature>